<evidence type="ECO:0000313" key="2">
    <source>
        <dbReference type="Proteomes" id="UP000219068"/>
    </source>
</evidence>
<sequence length="37" mass="4260">MIAFFMSGWHMMRCNIRKMLRNFAVAVNVAFDPGPEA</sequence>
<dbReference type="Proteomes" id="UP000219068">
    <property type="component" value="Unassembled WGS sequence"/>
</dbReference>
<dbReference type="EMBL" id="OBMM01000002">
    <property type="protein sequence ID" value="SOC17252.1"/>
    <property type="molecule type" value="Genomic_DNA"/>
</dbReference>
<dbReference type="AlphaFoldDB" id="A0A285T8J7"/>
<evidence type="ECO:0000313" key="1">
    <source>
        <dbReference type="EMBL" id="SOC17252.1"/>
    </source>
</evidence>
<accession>A0A285T8J7</accession>
<organism evidence="1 2">
    <name type="scientific">Thalassospira xiamenensis</name>
    <dbReference type="NCBI Taxonomy" id="220697"/>
    <lineage>
        <taxon>Bacteria</taxon>
        <taxon>Pseudomonadati</taxon>
        <taxon>Pseudomonadota</taxon>
        <taxon>Alphaproteobacteria</taxon>
        <taxon>Rhodospirillales</taxon>
        <taxon>Thalassospiraceae</taxon>
        <taxon>Thalassospira</taxon>
    </lineage>
</organism>
<proteinExistence type="predicted"/>
<name>A0A285T8J7_9PROT</name>
<protein>
    <submittedName>
        <fullName evidence="1">Uncharacterized protein</fullName>
    </submittedName>
</protein>
<reference evidence="1 2" key="1">
    <citation type="submission" date="2017-08" db="EMBL/GenBank/DDBJ databases">
        <authorList>
            <person name="de Groot N.N."/>
        </authorList>
    </citation>
    <scope>NUCLEOTIDE SEQUENCE [LARGE SCALE GENOMIC DNA]</scope>
    <source>
        <strain evidence="1 2">USBA 78</strain>
    </source>
</reference>
<gene>
    <name evidence="1" type="ORF">SAMN05428964_102474</name>
</gene>